<dbReference type="EMBL" id="JBHSKF010000001">
    <property type="protein sequence ID" value="MFC5285986.1"/>
    <property type="molecule type" value="Genomic_DNA"/>
</dbReference>
<evidence type="ECO:0000256" key="4">
    <source>
        <dbReference type="SAM" id="MobiDB-lite"/>
    </source>
</evidence>
<feature type="region of interest" description="Disordered" evidence="4">
    <location>
        <begin position="1"/>
        <end position="22"/>
    </location>
</feature>
<comment type="caution">
    <text evidence="5">The sequence shown here is derived from an EMBL/GenBank/DDBJ whole genome shotgun (WGS) entry which is preliminary data.</text>
</comment>
<keyword evidence="6" id="KW-1185">Reference proteome</keyword>
<organism evidence="5 6">
    <name type="scientific">Actinokineospora guangxiensis</name>
    <dbReference type="NCBI Taxonomy" id="1490288"/>
    <lineage>
        <taxon>Bacteria</taxon>
        <taxon>Bacillati</taxon>
        <taxon>Actinomycetota</taxon>
        <taxon>Actinomycetes</taxon>
        <taxon>Pseudonocardiales</taxon>
        <taxon>Pseudonocardiaceae</taxon>
        <taxon>Actinokineospora</taxon>
    </lineage>
</organism>
<dbReference type="SUPFAM" id="SSF52833">
    <property type="entry name" value="Thioredoxin-like"/>
    <property type="match status" value="1"/>
</dbReference>
<evidence type="ECO:0000256" key="2">
    <source>
        <dbReference type="ARBA" id="ARBA00023004"/>
    </source>
</evidence>
<dbReference type="Pfam" id="PF01257">
    <property type="entry name" value="2Fe-2S_thioredx"/>
    <property type="match status" value="1"/>
</dbReference>
<accession>A0ABW0EH24</accession>
<evidence type="ECO:0000256" key="1">
    <source>
        <dbReference type="ARBA" id="ARBA00022723"/>
    </source>
</evidence>
<feature type="region of interest" description="Disordered" evidence="4">
    <location>
        <begin position="281"/>
        <end position="301"/>
    </location>
</feature>
<dbReference type="NCBIfam" id="NF005721">
    <property type="entry name" value="PRK07539.1-1"/>
    <property type="match status" value="1"/>
</dbReference>
<dbReference type="PANTHER" id="PTHR10371:SF3">
    <property type="entry name" value="NADH DEHYDROGENASE [UBIQUINONE] FLAVOPROTEIN 2, MITOCHONDRIAL"/>
    <property type="match status" value="1"/>
</dbReference>
<protein>
    <submittedName>
        <fullName evidence="5">NADH-quinone oxidoreductase subunit NuoE</fullName>
        <ecNumber evidence="5">1.6.5.9</ecNumber>
    </submittedName>
</protein>
<dbReference type="Gene3D" id="1.10.10.1590">
    <property type="entry name" value="NADH-quinone oxidoreductase subunit E"/>
    <property type="match status" value="1"/>
</dbReference>
<sequence>MSENLSTGKTYGGSSVGGGPTHQETVADVDVVKIAPVPAEQLVEETMPDLSVFDTLTVERAQAIIARYPQSRSALLPMLHLVQSVEGRVSQAGIHFCAAQLDLTPAEVSAVATFYTMYKRKTCGEHLVSVCTNTLCAVLGGDDIYKKLGEHLGSDGKKVGHNETAGEPGTPGSITLEHAECLAACDLGPVVQVNYEFYDNQTVDSAVALVDALRAGERPAPTRGAPLRDFRTAELELAGFFPDDAAEYAAGVDGPSAAVETLRGAQLANERGWVAPAMPDTVRLPSEKKPADSTDVAVTKK</sequence>
<dbReference type="InterPro" id="IPR036249">
    <property type="entry name" value="Thioredoxin-like_sf"/>
</dbReference>
<dbReference type="Proteomes" id="UP001596157">
    <property type="component" value="Unassembled WGS sequence"/>
</dbReference>
<dbReference type="InterPro" id="IPR042128">
    <property type="entry name" value="NuoE_dom"/>
</dbReference>
<feature type="compositionally biased region" description="Gly residues" evidence="4">
    <location>
        <begin position="10"/>
        <end position="20"/>
    </location>
</feature>
<proteinExistence type="predicted"/>
<reference evidence="6" key="1">
    <citation type="journal article" date="2019" name="Int. J. Syst. Evol. Microbiol.">
        <title>The Global Catalogue of Microorganisms (GCM) 10K type strain sequencing project: providing services to taxonomists for standard genome sequencing and annotation.</title>
        <authorList>
            <consortium name="The Broad Institute Genomics Platform"/>
            <consortium name="The Broad Institute Genome Sequencing Center for Infectious Disease"/>
            <person name="Wu L."/>
            <person name="Ma J."/>
        </authorList>
    </citation>
    <scope>NUCLEOTIDE SEQUENCE [LARGE SCALE GENOMIC DNA]</scope>
    <source>
        <strain evidence="6">CCUG 59778</strain>
    </source>
</reference>
<dbReference type="RefSeq" id="WP_378243423.1">
    <property type="nucleotide sequence ID" value="NZ_JBHSKF010000001.1"/>
</dbReference>
<keyword evidence="1" id="KW-0479">Metal-binding</keyword>
<dbReference type="Gene3D" id="3.40.30.10">
    <property type="entry name" value="Glutaredoxin"/>
    <property type="match status" value="1"/>
</dbReference>
<keyword evidence="5" id="KW-0560">Oxidoreductase</keyword>
<evidence type="ECO:0000256" key="3">
    <source>
        <dbReference type="ARBA" id="ARBA00023014"/>
    </source>
</evidence>
<keyword evidence="2" id="KW-0408">Iron</keyword>
<dbReference type="InterPro" id="IPR041921">
    <property type="entry name" value="NuoE_N"/>
</dbReference>
<evidence type="ECO:0000313" key="6">
    <source>
        <dbReference type="Proteomes" id="UP001596157"/>
    </source>
</evidence>
<dbReference type="GO" id="GO:0050136">
    <property type="term" value="F:NADH dehydrogenase (quinone) (non-electrogenic) activity"/>
    <property type="evidence" value="ECO:0007669"/>
    <property type="project" value="UniProtKB-EC"/>
</dbReference>
<name>A0ABW0EH24_9PSEU</name>
<dbReference type="EC" id="1.6.5.9" evidence="5"/>
<dbReference type="PANTHER" id="PTHR10371">
    <property type="entry name" value="NADH DEHYDROGENASE UBIQUINONE FLAVOPROTEIN 2, MITOCHONDRIAL"/>
    <property type="match status" value="1"/>
</dbReference>
<keyword evidence="3" id="KW-0411">Iron-sulfur</keyword>
<evidence type="ECO:0000313" key="5">
    <source>
        <dbReference type="EMBL" id="MFC5285986.1"/>
    </source>
</evidence>
<dbReference type="CDD" id="cd03064">
    <property type="entry name" value="TRX_Fd_NuoE"/>
    <property type="match status" value="1"/>
</dbReference>
<gene>
    <name evidence="5" type="primary">nuoE</name>
    <name evidence="5" type="ORF">ACFPM7_02890</name>
</gene>